<dbReference type="OrthoDB" id="5320532at2759"/>
<sequence length="403" mass="43075">MFSMLPDLTPSDSHSLWYTSSRYPLAQPNPELLSADAAAAAAGGPATSSRRQNQALLERTPLARLRYDEAQQARRKLNVANFGAAWLRPPGVAKTLYQMREERREQEEHAEAMRREQLAQQLAEAEAEAGGNTTMEGIAPPPGGMMLGPDGEPMDADEMAMGMGDEERDLDDEIPDADLSGGFGYDGVDSDEEGSDSSSEAADDDDDRSNNAGDAGGAGQRREVRHARANEDRVREMMARGEHGQAAEDASEMYGAEAGDLDDEDAAQMLEEDDLVRLHPRRGLETGAGGLGGLVGDDDDDHMDMEADLDDDIPSAASGGGLSLGGYEHTDTEAELSSSEDGGNAGHQESSWVAATRAPQRGNTARFRGSLTRSDRNSLDISGFLSRDGSSVIGSSPQMRRRG</sequence>
<proteinExistence type="predicted"/>
<dbReference type="InterPro" id="IPR008402">
    <property type="entry name" value="APC_su15/mnd2"/>
</dbReference>
<evidence type="ECO:0000313" key="3">
    <source>
        <dbReference type="Proteomes" id="UP000319257"/>
    </source>
</evidence>
<feature type="region of interest" description="Disordered" evidence="1">
    <location>
        <begin position="102"/>
        <end position="258"/>
    </location>
</feature>
<feature type="compositionally biased region" description="Acidic residues" evidence="1">
    <location>
        <begin position="296"/>
        <end position="313"/>
    </location>
</feature>
<dbReference type="EMBL" id="SKBQ01000051">
    <property type="protein sequence ID" value="TPX10996.1"/>
    <property type="molecule type" value="Genomic_DNA"/>
</dbReference>
<accession>A0A507AW80</accession>
<keyword evidence="3" id="KW-1185">Reference proteome</keyword>
<evidence type="ECO:0000313" key="2">
    <source>
        <dbReference type="EMBL" id="TPX10996.1"/>
    </source>
</evidence>
<feature type="region of interest" description="Disordered" evidence="1">
    <location>
        <begin position="277"/>
        <end position="403"/>
    </location>
</feature>
<dbReference type="Proteomes" id="UP000319257">
    <property type="component" value="Unassembled WGS sequence"/>
</dbReference>
<organism evidence="2 3">
    <name type="scientific">Thyridium curvatum</name>
    <dbReference type="NCBI Taxonomy" id="1093900"/>
    <lineage>
        <taxon>Eukaryota</taxon>
        <taxon>Fungi</taxon>
        <taxon>Dikarya</taxon>
        <taxon>Ascomycota</taxon>
        <taxon>Pezizomycotina</taxon>
        <taxon>Sordariomycetes</taxon>
        <taxon>Sordariomycetidae</taxon>
        <taxon>Thyridiales</taxon>
        <taxon>Thyridiaceae</taxon>
        <taxon>Thyridium</taxon>
    </lineage>
</organism>
<feature type="compositionally biased region" description="Acidic residues" evidence="1">
    <location>
        <begin position="152"/>
        <end position="176"/>
    </location>
</feature>
<feature type="compositionally biased region" description="Acidic residues" evidence="1">
    <location>
        <begin position="188"/>
        <end position="207"/>
    </location>
</feature>
<dbReference type="GeneID" id="41975480"/>
<gene>
    <name evidence="2" type="ORF">E0L32_008033</name>
</gene>
<reference evidence="2 3" key="1">
    <citation type="submission" date="2019-06" db="EMBL/GenBank/DDBJ databases">
        <title>Draft genome sequence of the filamentous fungus Phialemoniopsis curvata isolated from diesel fuel.</title>
        <authorList>
            <person name="Varaljay V.A."/>
            <person name="Lyon W.J."/>
            <person name="Crouch A.L."/>
            <person name="Drake C.E."/>
            <person name="Hollomon J.M."/>
            <person name="Nadeau L.J."/>
            <person name="Nunn H.S."/>
            <person name="Stevenson B.S."/>
            <person name="Bojanowski C.L."/>
            <person name="Crookes-Goodson W.J."/>
        </authorList>
    </citation>
    <scope>NUCLEOTIDE SEQUENCE [LARGE SCALE GENOMIC DNA]</scope>
    <source>
        <strain evidence="2 3">D216</strain>
    </source>
</reference>
<comment type="caution">
    <text evidence="2">The sequence shown here is derived from an EMBL/GenBank/DDBJ whole genome shotgun (WGS) entry which is preliminary data.</text>
</comment>
<dbReference type="GO" id="GO:0005680">
    <property type="term" value="C:anaphase-promoting complex"/>
    <property type="evidence" value="ECO:0007669"/>
    <property type="project" value="InterPro"/>
</dbReference>
<feature type="compositionally biased region" description="Polar residues" evidence="1">
    <location>
        <begin position="335"/>
        <end position="353"/>
    </location>
</feature>
<evidence type="ECO:0008006" key="4">
    <source>
        <dbReference type="Google" id="ProtNLM"/>
    </source>
</evidence>
<dbReference type="InParanoid" id="A0A507AW80"/>
<dbReference type="RefSeq" id="XP_030992707.1">
    <property type="nucleotide sequence ID" value="XM_031142843.1"/>
</dbReference>
<dbReference type="GO" id="GO:0031145">
    <property type="term" value="P:anaphase-promoting complex-dependent catabolic process"/>
    <property type="evidence" value="ECO:0007669"/>
    <property type="project" value="InterPro"/>
</dbReference>
<evidence type="ECO:0000256" key="1">
    <source>
        <dbReference type="SAM" id="MobiDB-lite"/>
    </source>
</evidence>
<name>A0A507AW80_9PEZI</name>
<dbReference type="AlphaFoldDB" id="A0A507AW80"/>
<dbReference type="STRING" id="1093900.A0A507AW80"/>
<feature type="compositionally biased region" description="Polar residues" evidence="1">
    <location>
        <begin position="388"/>
        <end position="403"/>
    </location>
</feature>
<feature type="compositionally biased region" description="Gly residues" evidence="1">
    <location>
        <begin position="286"/>
        <end position="295"/>
    </location>
</feature>
<feature type="compositionally biased region" description="Basic and acidic residues" evidence="1">
    <location>
        <begin position="102"/>
        <end position="117"/>
    </location>
</feature>
<feature type="compositionally biased region" description="Basic and acidic residues" evidence="1">
    <location>
        <begin position="220"/>
        <end position="246"/>
    </location>
</feature>
<dbReference type="Pfam" id="PF05841">
    <property type="entry name" value="Apc15p"/>
    <property type="match status" value="1"/>
</dbReference>
<protein>
    <recommendedName>
        <fullName evidence="4">Apc15p protein-domain-containing protein</fullName>
    </recommendedName>
</protein>